<comment type="caution">
    <text evidence="1">The sequence shown here is derived from an EMBL/GenBank/DDBJ whole genome shotgun (WGS) entry which is preliminary data.</text>
</comment>
<sequence>MILTAAAVKSRSLAVTPSGSVSFPLSRSSFITLGKRSFRTSFRCRKIQFRCGISGATKRRRTAGNSSKRNLVISTSMGRFVTALVHIVLWAKVLPTKTWDEMR</sequence>
<reference evidence="1" key="1">
    <citation type="submission" date="2022-11" db="EMBL/GenBank/DDBJ databases">
        <title>Genome Resource of Sclerotinia nivalis Strain SnTB1, a Plant Pathogen Isolated from American Ginseng.</title>
        <authorList>
            <person name="Fan S."/>
        </authorList>
    </citation>
    <scope>NUCLEOTIDE SEQUENCE</scope>
    <source>
        <strain evidence="1">SnTB1</strain>
    </source>
</reference>
<name>A0A9X0AQG9_9HELO</name>
<proteinExistence type="predicted"/>
<evidence type="ECO:0000313" key="1">
    <source>
        <dbReference type="EMBL" id="KAJ8066895.1"/>
    </source>
</evidence>
<dbReference type="Proteomes" id="UP001152300">
    <property type="component" value="Unassembled WGS sequence"/>
</dbReference>
<dbReference type="AlphaFoldDB" id="A0A9X0AQG9"/>
<gene>
    <name evidence="1" type="ORF">OCU04_004280</name>
</gene>
<evidence type="ECO:0000313" key="2">
    <source>
        <dbReference type="Proteomes" id="UP001152300"/>
    </source>
</evidence>
<accession>A0A9X0AQG9</accession>
<protein>
    <submittedName>
        <fullName evidence="1">Uncharacterized protein</fullName>
    </submittedName>
</protein>
<dbReference type="EMBL" id="JAPEIS010000004">
    <property type="protein sequence ID" value="KAJ8066895.1"/>
    <property type="molecule type" value="Genomic_DNA"/>
</dbReference>
<keyword evidence="2" id="KW-1185">Reference proteome</keyword>
<organism evidence="1 2">
    <name type="scientific">Sclerotinia nivalis</name>
    <dbReference type="NCBI Taxonomy" id="352851"/>
    <lineage>
        <taxon>Eukaryota</taxon>
        <taxon>Fungi</taxon>
        <taxon>Dikarya</taxon>
        <taxon>Ascomycota</taxon>
        <taxon>Pezizomycotina</taxon>
        <taxon>Leotiomycetes</taxon>
        <taxon>Helotiales</taxon>
        <taxon>Sclerotiniaceae</taxon>
        <taxon>Sclerotinia</taxon>
    </lineage>
</organism>